<organism evidence="1">
    <name type="scientific">viral metagenome</name>
    <dbReference type="NCBI Taxonomy" id="1070528"/>
    <lineage>
        <taxon>unclassified sequences</taxon>
        <taxon>metagenomes</taxon>
        <taxon>organismal metagenomes</taxon>
    </lineage>
</organism>
<accession>A0A6M3IFC1</accession>
<dbReference type="EMBL" id="MT141199">
    <property type="protein sequence ID" value="QJA56091.1"/>
    <property type="molecule type" value="Genomic_DNA"/>
</dbReference>
<protein>
    <submittedName>
        <fullName evidence="1">Uncharacterized protein</fullName>
    </submittedName>
</protein>
<proteinExistence type="predicted"/>
<name>A0A6M3IFC1_9ZZZZ</name>
<evidence type="ECO:0000313" key="1">
    <source>
        <dbReference type="EMBL" id="QJA56091.1"/>
    </source>
</evidence>
<reference evidence="1" key="1">
    <citation type="submission" date="2020-03" db="EMBL/GenBank/DDBJ databases">
        <title>The deep terrestrial virosphere.</title>
        <authorList>
            <person name="Holmfeldt K."/>
            <person name="Nilsson E."/>
            <person name="Simone D."/>
            <person name="Lopez-Fernandez M."/>
            <person name="Wu X."/>
            <person name="de Brujin I."/>
            <person name="Lundin D."/>
            <person name="Andersson A."/>
            <person name="Bertilsson S."/>
            <person name="Dopson M."/>
        </authorList>
    </citation>
    <scope>NUCLEOTIDE SEQUENCE</scope>
    <source>
        <strain evidence="1">MM415B01929</strain>
    </source>
</reference>
<gene>
    <name evidence="1" type="ORF">MM415B01929_0014</name>
</gene>
<sequence length="84" mass="9845">MTKRMVVTVMYRNNWFGGDGWTYYPKTIEIADNCPKCGQLRGKPYGYNFIEDGESFFVNRWDNPCGHIDYYKDVLMEAESLAVK</sequence>
<dbReference type="AlphaFoldDB" id="A0A6M3IFC1"/>